<feature type="non-terminal residue" evidence="1">
    <location>
        <position position="1"/>
    </location>
</feature>
<accession>X1JU80</accession>
<dbReference type="AlphaFoldDB" id="X1JU80"/>
<organism evidence="1">
    <name type="scientific">marine sediment metagenome</name>
    <dbReference type="NCBI Taxonomy" id="412755"/>
    <lineage>
        <taxon>unclassified sequences</taxon>
        <taxon>metagenomes</taxon>
        <taxon>ecological metagenomes</taxon>
    </lineage>
</organism>
<reference evidence="1" key="1">
    <citation type="journal article" date="2014" name="Front. Microbiol.">
        <title>High frequency of phylogenetically diverse reductive dehalogenase-homologous genes in deep subseafloor sedimentary metagenomes.</title>
        <authorList>
            <person name="Kawai M."/>
            <person name="Futagami T."/>
            <person name="Toyoda A."/>
            <person name="Takaki Y."/>
            <person name="Nishi S."/>
            <person name="Hori S."/>
            <person name="Arai W."/>
            <person name="Tsubouchi T."/>
            <person name="Morono Y."/>
            <person name="Uchiyama I."/>
            <person name="Ito T."/>
            <person name="Fujiyama A."/>
            <person name="Inagaki F."/>
            <person name="Takami H."/>
        </authorList>
    </citation>
    <scope>NUCLEOTIDE SEQUENCE</scope>
    <source>
        <strain evidence="1">Expedition CK06-06</strain>
    </source>
</reference>
<name>X1JU80_9ZZZZ</name>
<gene>
    <name evidence="1" type="ORF">S06H3_01504</name>
</gene>
<protein>
    <submittedName>
        <fullName evidence="1">Uncharacterized protein</fullName>
    </submittedName>
</protein>
<proteinExistence type="predicted"/>
<sequence>ATGHTYRMVAGVRFRPDIRDYHCECGIDTYRRVKSQEAERNAWTGKPI</sequence>
<dbReference type="EMBL" id="BARV01000381">
    <property type="protein sequence ID" value="GAH97627.1"/>
    <property type="molecule type" value="Genomic_DNA"/>
</dbReference>
<comment type="caution">
    <text evidence="1">The sequence shown here is derived from an EMBL/GenBank/DDBJ whole genome shotgun (WGS) entry which is preliminary data.</text>
</comment>
<evidence type="ECO:0000313" key="1">
    <source>
        <dbReference type="EMBL" id="GAH97627.1"/>
    </source>
</evidence>